<feature type="domain" description="Major facilitator superfamily (MFS) profile" evidence="8">
    <location>
        <begin position="215"/>
        <end position="403"/>
    </location>
</feature>
<dbReference type="InterPro" id="IPR011701">
    <property type="entry name" value="MFS"/>
</dbReference>
<dbReference type="PROSITE" id="PS50850">
    <property type="entry name" value="MFS"/>
    <property type="match status" value="1"/>
</dbReference>
<evidence type="ECO:0000259" key="8">
    <source>
        <dbReference type="PROSITE" id="PS50850"/>
    </source>
</evidence>
<dbReference type="Proteomes" id="UP000198734">
    <property type="component" value="Unassembled WGS sequence"/>
</dbReference>
<evidence type="ECO:0000256" key="4">
    <source>
        <dbReference type="ARBA" id="ARBA00022692"/>
    </source>
</evidence>
<keyword evidence="10" id="KW-1185">Reference proteome</keyword>
<dbReference type="CDD" id="cd06173">
    <property type="entry name" value="MFS_MefA_like"/>
    <property type="match status" value="1"/>
</dbReference>
<keyword evidence="2" id="KW-0813">Transport</keyword>
<feature type="transmembrane region" description="Helical" evidence="7">
    <location>
        <begin position="306"/>
        <end position="322"/>
    </location>
</feature>
<feature type="transmembrane region" description="Helical" evidence="7">
    <location>
        <begin position="371"/>
        <end position="390"/>
    </location>
</feature>
<dbReference type="Gene3D" id="1.20.1250.20">
    <property type="entry name" value="MFS general substrate transporter like domains"/>
    <property type="match status" value="1"/>
</dbReference>
<dbReference type="GO" id="GO:0022857">
    <property type="term" value="F:transmembrane transporter activity"/>
    <property type="evidence" value="ECO:0007669"/>
    <property type="project" value="InterPro"/>
</dbReference>
<comment type="subcellular location">
    <subcellularLocation>
        <location evidence="1">Cell membrane</location>
        <topology evidence="1">Multi-pass membrane protein</topology>
    </subcellularLocation>
</comment>
<feature type="transmembrane region" description="Helical" evidence="7">
    <location>
        <begin position="72"/>
        <end position="94"/>
    </location>
</feature>
<feature type="transmembrane region" description="Helical" evidence="7">
    <location>
        <begin position="224"/>
        <end position="242"/>
    </location>
</feature>
<feature type="transmembrane region" description="Helical" evidence="7">
    <location>
        <begin position="284"/>
        <end position="300"/>
    </location>
</feature>
<sequence>MKSNRNFLFLMIGQSLANIGDVLYIVGVISIIYSLTESATASAFVPFTITFSMFISSVLTPLLIGKYNLKRLLVGSQIGKTLFLLGLGFFLMMGFNSNNYYFIFVAIGLIALLDGCANPIRQTLIPFYVAEESLVEANGIAETVTQTIQIGTWFFGSMLLIVFSPNQLIWIVTVLFIFSSIFLSLLKNVEHKEERQEKKWSQLTKGWRTIKRTPLLKTVVRMEFFETIAGSVWIAAIILVYVEQALKAEEYWWGYINAAFFIGLVVGSLLCIKFSLFVDKKRHVFIITGAFMTCIFTVVFGLTSFPVIAMVLSVLIGLFGQLKNIPQQTLIQTSVPKDQLATVYTSLGTIGTGTFGIASLTMGILSDYFGVRSIFIVSGILLAIVSIMALKNQNLFRKTTESE</sequence>
<evidence type="ECO:0000256" key="1">
    <source>
        <dbReference type="ARBA" id="ARBA00004651"/>
    </source>
</evidence>
<name>A0A1I5VV85_9BACI</name>
<keyword evidence="6 7" id="KW-0472">Membrane</keyword>
<feature type="transmembrane region" description="Helical" evidence="7">
    <location>
        <begin position="168"/>
        <end position="186"/>
    </location>
</feature>
<feature type="transmembrane region" description="Helical" evidence="7">
    <location>
        <begin position="343"/>
        <end position="365"/>
    </location>
</feature>
<dbReference type="STRING" id="126156.SAMN05421670_0982"/>
<dbReference type="Pfam" id="PF07690">
    <property type="entry name" value="MFS_1"/>
    <property type="match status" value="1"/>
</dbReference>
<keyword evidence="3" id="KW-1003">Cell membrane</keyword>
<evidence type="ECO:0000313" key="10">
    <source>
        <dbReference type="Proteomes" id="UP000198734"/>
    </source>
</evidence>
<evidence type="ECO:0000256" key="5">
    <source>
        <dbReference type="ARBA" id="ARBA00022989"/>
    </source>
</evidence>
<evidence type="ECO:0000256" key="3">
    <source>
        <dbReference type="ARBA" id="ARBA00022475"/>
    </source>
</evidence>
<dbReference type="PANTHER" id="PTHR23513">
    <property type="entry name" value="INTEGRAL MEMBRANE EFFLUX PROTEIN-RELATED"/>
    <property type="match status" value="1"/>
</dbReference>
<accession>A0A1I5VV85</accession>
<keyword evidence="4 7" id="KW-0812">Transmembrane</keyword>
<dbReference type="InterPro" id="IPR036259">
    <property type="entry name" value="MFS_trans_sf"/>
</dbReference>
<evidence type="ECO:0000256" key="2">
    <source>
        <dbReference type="ARBA" id="ARBA00022448"/>
    </source>
</evidence>
<gene>
    <name evidence="9" type="ORF">SAMN05421670_0982</name>
</gene>
<dbReference type="GO" id="GO:0005886">
    <property type="term" value="C:plasma membrane"/>
    <property type="evidence" value="ECO:0007669"/>
    <property type="project" value="UniProtKB-SubCell"/>
</dbReference>
<dbReference type="SUPFAM" id="SSF103473">
    <property type="entry name" value="MFS general substrate transporter"/>
    <property type="match status" value="1"/>
</dbReference>
<feature type="transmembrane region" description="Helical" evidence="7">
    <location>
        <begin position="254"/>
        <end position="272"/>
    </location>
</feature>
<feature type="transmembrane region" description="Helical" evidence="7">
    <location>
        <begin position="7"/>
        <end position="32"/>
    </location>
</feature>
<organism evidence="9 10">
    <name type="scientific">Psychrobacillus psychrotolerans</name>
    <dbReference type="NCBI Taxonomy" id="126156"/>
    <lineage>
        <taxon>Bacteria</taxon>
        <taxon>Bacillati</taxon>
        <taxon>Bacillota</taxon>
        <taxon>Bacilli</taxon>
        <taxon>Bacillales</taxon>
        <taxon>Bacillaceae</taxon>
        <taxon>Psychrobacillus</taxon>
    </lineage>
</organism>
<evidence type="ECO:0000256" key="7">
    <source>
        <dbReference type="SAM" id="Phobius"/>
    </source>
</evidence>
<dbReference type="PANTHER" id="PTHR23513:SF19">
    <property type="entry name" value="MAJOR FACILITATOR SUPERFAMILY (MFS) PROFILE DOMAIN-CONTAINING PROTEIN"/>
    <property type="match status" value="1"/>
</dbReference>
<dbReference type="InterPro" id="IPR020846">
    <property type="entry name" value="MFS_dom"/>
</dbReference>
<reference evidence="10" key="1">
    <citation type="submission" date="2016-10" db="EMBL/GenBank/DDBJ databases">
        <authorList>
            <person name="Varghese N."/>
            <person name="Submissions S."/>
        </authorList>
    </citation>
    <scope>NUCLEOTIDE SEQUENCE [LARGE SCALE GENOMIC DNA]</scope>
    <source>
        <strain evidence="10">DSM 11706</strain>
    </source>
</reference>
<dbReference type="AlphaFoldDB" id="A0A1I5VV85"/>
<proteinExistence type="predicted"/>
<evidence type="ECO:0000256" key="6">
    <source>
        <dbReference type="ARBA" id="ARBA00023136"/>
    </source>
</evidence>
<keyword evidence="5 7" id="KW-1133">Transmembrane helix</keyword>
<dbReference type="RefSeq" id="WP_093534723.1">
    <property type="nucleotide sequence ID" value="NZ_FOXU01000001.1"/>
</dbReference>
<dbReference type="EMBL" id="FOXU01000001">
    <property type="protein sequence ID" value="SFQ11361.1"/>
    <property type="molecule type" value="Genomic_DNA"/>
</dbReference>
<evidence type="ECO:0000313" key="9">
    <source>
        <dbReference type="EMBL" id="SFQ11361.1"/>
    </source>
</evidence>
<protein>
    <submittedName>
        <fullName evidence="9">Predicted arabinose efflux permease, MFS family</fullName>
    </submittedName>
</protein>
<feature type="transmembrane region" description="Helical" evidence="7">
    <location>
        <begin position="44"/>
        <end position="65"/>
    </location>
</feature>
<dbReference type="OrthoDB" id="2351575at2"/>